<dbReference type="SUPFAM" id="SSF74650">
    <property type="entry name" value="Galactose mutarotase-like"/>
    <property type="match status" value="1"/>
</dbReference>
<dbReference type="InterPro" id="IPR011013">
    <property type="entry name" value="Gal_mutarotase_sf_dom"/>
</dbReference>
<dbReference type="ExpressionAtlas" id="A0A1D6NGV7">
    <property type="expression patterns" value="baseline and differential"/>
</dbReference>
<sequence length="98" mass="10789">MSMGHCSEQRTGFEVTKDWNGADQFAIRSPRGASVRVCLHGGQVVSWRNHRGEELLFSSSKAIFKPPRATRGGVDQLQRPPGSPGQAVERWVGGFVRP</sequence>
<name>A0A1D6NGV7_MAIZE</name>
<protein>
    <submittedName>
        <fullName evidence="1">Galactose mutarotase-like superfamily protein</fullName>
    </submittedName>
</protein>
<dbReference type="GO" id="GO:0005975">
    <property type="term" value="P:carbohydrate metabolic process"/>
    <property type="evidence" value="ECO:0007669"/>
    <property type="project" value="InterPro"/>
</dbReference>
<dbReference type="Gene3D" id="2.70.98.10">
    <property type="match status" value="1"/>
</dbReference>
<dbReference type="AlphaFoldDB" id="A0A1D6NGV7"/>
<organism evidence="1">
    <name type="scientific">Zea mays</name>
    <name type="common">Maize</name>
    <dbReference type="NCBI Taxonomy" id="4577"/>
    <lineage>
        <taxon>Eukaryota</taxon>
        <taxon>Viridiplantae</taxon>
        <taxon>Streptophyta</taxon>
        <taxon>Embryophyta</taxon>
        <taxon>Tracheophyta</taxon>
        <taxon>Spermatophyta</taxon>
        <taxon>Magnoliopsida</taxon>
        <taxon>Liliopsida</taxon>
        <taxon>Poales</taxon>
        <taxon>Poaceae</taxon>
        <taxon>PACMAD clade</taxon>
        <taxon>Panicoideae</taxon>
        <taxon>Andropogonodae</taxon>
        <taxon>Andropogoneae</taxon>
        <taxon>Tripsacinae</taxon>
        <taxon>Zea</taxon>
    </lineage>
</organism>
<dbReference type="PANTHER" id="PTHR11122">
    <property type="entry name" value="APOSPORY-ASSOCIATED PROTEIN C-RELATED"/>
    <property type="match status" value="1"/>
</dbReference>
<proteinExistence type="predicted"/>
<dbReference type="PANTHER" id="PTHR11122:SF10">
    <property type="entry name" value="GLUCOSE-6-PHOSPHATE 1-EPIMERASE"/>
    <property type="match status" value="1"/>
</dbReference>
<dbReference type="EMBL" id="CM007649">
    <property type="protein sequence ID" value="ONM39635.1"/>
    <property type="molecule type" value="Genomic_DNA"/>
</dbReference>
<dbReference type="GO" id="GO:0003824">
    <property type="term" value="F:catalytic activity"/>
    <property type="evidence" value="ECO:0007669"/>
    <property type="project" value="InterPro"/>
</dbReference>
<reference evidence="1" key="1">
    <citation type="submission" date="2015-12" db="EMBL/GenBank/DDBJ databases">
        <title>Update maize B73 reference genome by single molecule sequencing technologies.</title>
        <authorList>
            <consortium name="Maize Genome Sequencing Project"/>
            <person name="Ware D."/>
        </authorList>
    </citation>
    <scope>NUCLEOTIDE SEQUENCE [LARGE SCALE GENOMIC DNA]</scope>
    <source>
        <tissue evidence="1">Seedling</tissue>
    </source>
</reference>
<dbReference type="InterPro" id="IPR014718">
    <property type="entry name" value="GH-type_carb-bd"/>
</dbReference>
<evidence type="ECO:0000313" key="1">
    <source>
        <dbReference type="EMBL" id="ONM39635.1"/>
    </source>
</evidence>
<accession>A0A1D6NGV7</accession>
<dbReference type="GO" id="GO:0030246">
    <property type="term" value="F:carbohydrate binding"/>
    <property type="evidence" value="ECO:0007669"/>
    <property type="project" value="InterPro"/>
</dbReference>
<gene>
    <name evidence="1" type="ORF">ZEAMMB73_Zm00001d043993</name>
</gene>